<evidence type="ECO:0000313" key="5">
    <source>
        <dbReference type="EMBL" id="KAA0690759.1"/>
    </source>
</evidence>
<dbReference type="RefSeq" id="WP_002372539.1">
    <property type="nucleotide sequence ID" value="NZ_CABGQB010000007.1"/>
</dbReference>
<dbReference type="NCBIfam" id="NF006380">
    <property type="entry name" value="PRK08621.1"/>
    <property type="match status" value="1"/>
</dbReference>
<keyword evidence="2" id="KW-0423">Lactose metabolism</keyword>
<protein>
    <recommendedName>
        <fullName evidence="4">Galactose-6-phosphate isomerase subunit LacA</fullName>
        <ecNumber evidence="4">5.3.1.26</ecNumber>
    </recommendedName>
</protein>
<name>A0A242BE23_ENTFC</name>
<dbReference type="PIRSF" id="PIRSF005384">
    <property type="entry name" value="RpiB_LacA_B"/>
    <property type="match status" value="1"/>
</dbReference>
<dbReference type="NCBIfam" id="TIGR00689">
    <property type="entry name" value="rpiB_lacA_lacB"/>
    <property type="match status" value="1"/>
</dbReference>
<accession>A0A242BE23</accession>
<dbReference type="Pfam" id="PF02502">
    <property type="entry name" value="LacAB_rpiB"/>
    <property type="match status" value="1"/>
</dbReference>
<dbReference type="PANTHER" id="PTHR30345">
    <property type="entry name" value="RIBOSE-5-PHOSPHATE ISOMERASE B"/>
    <property type="match status" value="1"/>
</dbReference>
<dbReference type="GO" id="GO:0019316">
    <property type="term" value="P:D-allose catabolic process"/>
    <property type="evidence" value="ECO:0007669"/>
    <property type="project" value="TreeGrafter"/>
</dbReference>
<evidence type="ECO:0000313" key="7">
    <source>
        <dbReference type="Proteomes" id="UP000194885"/>
    </source>
</evidence>
<dbReference type="SUPFAM" id="SSF89623">
    <property type="entry name" value="Ribose/Galactose isomerase RpiB/AlsB"/>
    <property type="match status" value="1"/>
</dbReference>
<dbReference type="EC" id="5.3.1.26" evidence="4"/>
<dbReference type="EMBL" id="NGKW01000003">
    <property type="protein sequence ID" value="OTN93744.1"/>
    <property type="molecule type" value="Genomic_DNA"/>
</dbReference>
<dbReference type="EMBL" id="QOVC01000005">
    <property type="protein sequence ID" value="KAA0690759.1"/>
    <property type="molecule type" value="Genomic_DNA"/>
</dbReference>
<reference evidence="5 8" key="2">
    <citation type="submission" date="2018-07" db="EMBL/GenBank/DDBJ databases">
        <title>High quality draft genome sequencing of Enterococcus faecium exhibiting probiotic potential isolated from mucus of freshwater fish.</title>
        <authorList>
            <person name="El-Jeni R."/>
            <person name="Ghedira K."/>
            <person name="Abdelhak S."/>
            <person name="El-Bour M."/>
            <person name="Bouhaouala-Zahar B."/>
        </authorList>
    </citation>
    <scope>NUCLEOTIDE SEQUENCE [LARGE SCALE GENOMIC DNA]</scope>
    <source>
        <strain evidence="5 8">R.A73</strain>
    </source>
</reference>
<dbReference type="AlphaFoldDB" id="A0A242BE23"/>
<evidence type="ECO:0000256" key="4">
    <source>
        <dbReference type="NCBIfam" id="TIGR01118"/>
    </source>
</evidence>
<keyword evidence="3 6" id="KW-0413">Isomerase</keyword>
<dbReference type="InterPro" id="IPR036569">
    <property type="entry name" value="RpiB_LacA_LacB_sf"/>
</dbReference>
<dbReference type="GO" id="GO:0019512">
    <property type="term" value="P:lactose catabolic process via tagatose-6-phosphate"/>
    <property type="evidence" value="ECO:0007669"/>
    <property type="project" value="UniProtKB-UniRule"/>
</dbReference>
<proteinExistence type="inferred from homology"/>
<sequence length="142" mass="15432">MRIVIGSDKDGMQLKEVIKKDLIEKGFMIADKSETPSEDFVASTLAVANDLMKNEGSLGITVDSYGVGSFITATKVKGMIAAVVSDERSAYMTREHNNSRMIALGSKIVGEELALSIVKEFLQATYAGGRHQVRVDMLNKMA</sequence>
<evidence type="ECO:0000256" key="1">
    <source>
        <dbReference type="ARBA" id="ARBA00008754"/>
    </source>
</evidence>
<evidence type="ECO:0000313" key="8">
    <source>
        <dbReference type="Proteomes" id="UP000448762"/>
    </source>
</evidence>
<dbReference type="Proteomes" id="UP000448762">
    <property type="component" value="Unassembled WGS sequence"/>
</dbReference>
<dbReference type="InterPro" id="IPR004783">
    <property type="entry name" value="LacA"/>
</dbReference>
<gene>
    <name evidence="6" type="ORF">A5810_001620</name>
    <name evidence="5" type="ORF">DTX73_07825</name>
</gene>
<dbReference type="PANTHER" id="PTHR30345:SF5">
    <property type="entry name" value="GALACTOSE-6-PHOSPHATE ISOMERASE SUBUNIT LACA"/>
    <property type="match status" value="1"/>
</dbReference>
<dbReference type="InterPro" id="IPR003500">
    <property type="entry name" value="RpiB_LacA_LacB"/>
</dbReference>
<evidence type="ECO:0000313" key="6">
    <source>
        <dbReference type="EMBL" id="OTN93744.1"/>
    </source>
</evidence>
<evidence type="ECO:0000256" key="2">
    <source>
        <dbReference type="ARBA" id="ARBA00022736"/>
    </source>
</evidence>
<dbReference type="GO" id="GO:0009052">
    <property type="term" value="P:pentose-phosphate shunt, non-oxidative branch"/>
    <property type="evidence" value="ECO:0007669"/>
    <property type="project" value="TreeGrafter"/>
</dbReference>
<dbReference type="GO" id="GO:0050044">
    <property type="term" value="F:galactose-6-phosphate isomerase activity"/>
    <property type="evidence" value="ECO:0007669"/>
    <property type="project" value="UniProtKB-UniRule"/>
</dbReference>
<dbReference type="Proteomes" id="UP000194885">
    <property type="component" value="Unassembled WGS sequence"/>
</dbReference>
<reference evidence="6 7" key="1">
    <citation type="submission" date="2017-05" db="EMBL/GenBank/DDBJ databases">
        <title>The Genome Sequence of Enterococcus faecium 7H8_DIV0219.</title>
        <authorList>
            <consortium name="The Broad Institute Genomics Platform"/>
            <consortium name="The Broad Institute Genomic Center for Infectious Diseases"/>
            <person name="Earl A."/>
            <person name="Manson A."/>
            <person name="Schwartman J."/>
            <person name="Gilmore M."/>
            <person name="Abouelleil A."/>
            <person name="Cao P."/>
            <person name="Chapman S."/>
            <person name="Cusick C."/>
            <person name="Shea T."/>
            <person name="Young S."/>
            <person name="Neafsey D."/>
            <person name="Nusbaum C."/>
            <person name="Birren B."/>
        </authorList>
    </citation>
    <scope>NUCLEOTIDE SEQUENCE [LARGE SCALE GENOMIC DNA]</scope>
    <source>
        <strain evidence="6 7">7H8_DIV0219</strain>
    </source>
</reference>
<comment type="caution">
    <text evidence="6">The sequence shown here is derived from an EMBL/GenBank/DDBJ whole genome shotgun (WGS) entry which is preliminary data.</text>
</comment>
<dbReference type="NCBIfam" id="TIGR01118">
    <property type="entry name" value="lacA"/>
    <property type="match status" value="1"/>
</dbReference>
<comment type="similarity">
    <text evidence="1">Belongs to the LacAB/RpiB family.</text>
</comment>
<organism evidence="6 7">
    <name type="scientific">Enterococcus faecium</name>
    <name type="common">Streptococcus faecium</name>
    <dbReference type="NCBI Taxonomy" id="1352"/>
    <lineage>
        <taxon>Bacteria</taxon>
        <taxon>Bacillati</taxon>
        <taxon>Bacillota</taxon>
        <taxon>Bacilli</taxon>
        <taxon>Lactobacillales</taxon>
        <taxon>Enterococcaceae</taxon>
        <taxon>Enterococcus</taxon>
    </lineage>
</organism>
<dbReference type="GO" id="GO:0004751">
    <property type="term" value="F:ribose-5-phosphate isomerase activity"/>
    <property type="evidence" value="ECO:0007669"/>
    <property type="project" value="TreeGrafter"/>
</dbReference>
<evidence type="ECO:0000256" key="3">
    <source>
        <dbReference type="ARBA" id="ARBA00023235"/>
    </source>
</evidence>
<dbReference type="Gene3D" id="3.40.1400.10">
    <property type="entry name" value="Sugar-phosphate isomerase, RpiB/LacA/LacB"/>
    <property type="match status" value="1"/>
</dbReference>